<dbReference type="NCBIfam" id="TIGR00797">
    <property type="entry name" value="matE"/>
    <property type="match status" value="1"/>
</dbReference>
<dbReference type="PANTHER" id="PTHR43298:SF2">
    <property type="entry name" value="FMN_FAD EXPORTER YEEO-RELATED"/>
    <property type="match status" value="1"/>
</dbReference>
<dbReference type="Proteomes" id="UP001500194">
    <property type="component" value="Unassembled WGS sequence"/>
</dbReference>
<dbReference type="GO" id="GO:0006811">
    <property type="term" value="P:monoatomic ion transport"/>
    <property type="evidence" value="ECO:0007669"/>
    <property type="project" value="UniProtKB-KW"/>
</dbReference>
<keyword evidence="3" id="KW-0050">Antiport</keyword>
<keyword evidence="8 10" id="KW-0472">Membrane</keyword>
<keyword evidence="2" id="KW-0813">Transport</keyword>
<reference evidence="11 12" key="1">
    <citation type="journal article" date="2019" name="Int. J. Syst. Evol. Microbiol.">
        <title>The Global Catalogue of Microorganisms (GCM) 10K type strain sequencing project: providing services to taxonomists for standard genome sequencing and annotation.</title>
        <authorList>
            <consortium name="The Broad Institute Genomics Platform"/>
            <consortium name="The Broad Institute Genome Sequencing Center for Infectious Disease"/>
            <person name="Wu L."/>
            <person name="Ma J."/>
        </authorList>
    </citation>
    <scope>NUCLEOTIDE SEQUENCE [LARGE SCALE GENOMIC DNA]</scope>
    <source>
        <strain evidence="11 12">JCM 16327</strain>
    </source>
</reference>
<evidence type="ECO:0000313" key="12">
    <source>
        <dbReference type="Proteomes" id="UP001500194"/>
    </source>
</evidence>
<evidence type="ECO:0000256" key="4">
    <source>
        <dbReference type="ARBA" id="ARBA00022475"/>
    </source>
</evidence>
<feature type="transmembrane region" description="Helical" evidence="10">
    <location>
        <begin position="340"/>
        <end position="361"/>
    </location>
</feature>
<dbReference type="PANTHER" id="PTHR43298">
    <property type="entry name" value="MULTIDRUG RESISTANCE PROTEIN NORM-RELATED"/>
    <property type="match status" value="1"/>
</dbReference>
<feature type="transmembrane region" description="Helical" evidence="10">
    <location>
        <begin position="381"/>
        <end position="399"/>
    </location>
</feature>
<feature type="transmembrane region" description="Helical" evidence="10">
    <location>
        <begin position="279"/>
        <end position="299"/>
    </location>
</feature>
<comment type="caution">
    <text evidence="11">The sequence shown here is derived from an EMBL/GenBank/DDBJ whole genome shotgun (WGS) entry which is preliminary data.</text>
</comment>
<dbReference type="AlphaFoldDB" id="A0AAV3T1P5"/>
<dbReference type="GO" id="GO:0005886">
    <property type="term" value="C:plasma membrane"/>
    <property type="evidence" value="ECO:0007669"/>
    <property type="project" value="UniProtKB-SubCell"/>
</dbReference>
<evidence type="ECO:0000256" key="7">
    <source>
        <dbReference type="ARBA" id="ARBA00023065"/>
    </source>
</evidence>
<sequence>MRFPNPVRLVILGVGLLLSRAGLVDHQHVRSTTDLSWPRIVTGLARMSKNAADVAMVGIVLGEAAIGGVGLASPFWGLAFSIGGGMAAGTIALVSQGHGAEDYDQFGQAIRSSVLVVLALTLPLAAVLFVFPTDLLGLLSDDPATVTYGADYLRILAFGVPFAGLNLVGSRIYIGADDAYTPMIVRGGGAASNIALNALFIFGLGMGVTGAALGTVLANVLGTTAFAVGLARGRLPFCDPLPAAVSLRDRYFDRETVTDIVRIGTPVVGRNGVWTVARIPMLAIVASFGTTVLAAYTVARRIYALMNTPGWGFGLASSSLVGQNLGRGDEAGAEAVAKDVVLFSIGTYLVASAIVAAFAHPIADLFIGPDATPGTVPATTAFVYVCCIAVLAQAVKGAAAGPLDAAGDTRVPFYSQLVGMFGFALPLAALGAYTDLGLVGLYLSLVAETFVPAAINYWWFSTGVWKERSREFRPGTPADD</sequence>
<feature type="transmembrane region" description="Helical" evidence="10">
    <location>
        <begin position="194"/>
        <end position="218"/>
    </location>
</feature>
<dbReference type="GO" id="GO:0042910">
    <property type="term" value="F:xenobiotic transmembrane transporter activity"/>
    <property type="evidence" value="ECO:0007669"/>
    <property type="project" value="InterPro"/>
</dbReference>
<evidence type="ECO:0000256" key="2">
    <source>
        <dbReference type="ARBA" id="ARBA00022448"/>
    </source>
</evidence>
<accession>A0AAV3T1P5</accession>
<comment type="subcellular location">
    <subcellularLocation>
        <location evidence="1">Cell membrane</location>
        <topology evidence="1">Multi-pass membrane protein</topology>
    </subcellularLocation>
</comment>
<keyword evidence="7" id="KW-0406">Ion transport</keyword>
<keyword evidence="6 10" id="KW-1133">Transmembrane helix</keyword>
<evidence type="ECO:0000256" key="8">
    <source>
        <dbReference type="ARBA" id="ARBA00023136"/>
    </source>
</evidence>
<evidence type="ECO:0000256" key="5">
    <source>
        <dbReference type="ARBA" id="ARBA00022692"/>
    </source>
</evidence>
<evidence type="ECO:0000256" key="3">
    <source>
        <dbReference type="ARBA" id="ARBA00022449"/>
    </source>
</evidence>
<dbReference type="InterPro" id="IPR050222">
    <property type="entry name" value="MATE_MdtK"/>
</dbReference>
<feature type="transmembrane region" description="Helical" evidence="10">
    <location>
        <begin position="75"/>
        <end position="94"/>
    </location>
</feature>
<feature type="transmembrane region" description="Helical" evidence="10">
    <location>
        <begin position="439"/>
        <end position="460"/>
    </location>
</feature>
<dbReference type="EMBL" id="BAAADU010000002">
    <property type="protein sequence ID" value="GAA0651618.1"/>
    <property type="molecule type" value="Genomic_DNA"/>
</dbReference>
<feature type="transmembrane region" description="Helical" evidence="10">
    <location>
        <begin position="411"/>
        <end position="433"/>
    </location>
</feature>
<evidence type="ECO:0000256" key="9">
    <source>
        <dbReference type="ARBA" id="ARBA00031636"/>
    </source>
</evidence>
<keyword evidence="4" id="KW-1003">Cell membrane</keyword>
<feature type="transmembrane region" description="Helical" evidence="10">
    <location>
        <begin position="114"/>
        <end position="132"/>
    </location>
</feature>
<dbReference type="PIRSF" id="PIRSF006603">
    <property type="entry name" value="DinF"/>
    <property type="match status" value="1"/>
</dbReference>
<dbReference type="InterPro" id="IPR002528">
    <property type="entry name" value="MATE_fam"/>
</dbReference>
<dbReference type="RefSeq" id="WP_227260983.1">
    <property type="nucleotide sequence ID" value="NZ_BAAADU010000002.1"/>
</dbReference>
<evidence type="ECO:0000256" key="6">
    <source>
        <dbReference type="ARBA" id="ARBA00022989"/>
    </source>
</evidence>
<protein>
    <recommendedName>
        <fullName evidence="9">Multidrug-efflux transporter</fullName>
    </recommendedName>
</protein>
<evidence type="ECO:0000313" key="11">
    <source>
        <dbReference type="EMBL" id="GAA0651618.1"/>
    </source>
</evidence>
<proteinExistence type="predicted"/>
<dbReference type="InterPro" id="IPR048279">
    <property type="entry name" value="MdtK-like"/>
</dbReference>
<dbReference type="GeneID" id="68574001"/>
<dbReference type="Pfam" id="PF01554">
    <property type="entry name" value="MatE"/>
    <property type="match status" value="2"/>
</dbReference>
<feature type="transmembrane region" description="Helical" evidence="10">
    <location>
        <begin position="152"/>
        <end position="174"/>
    </location>
</feature>
<keyword evidence="12" id="KW-1185">Reference proteome</keyword>
<dbReference type="CDD" id="cd13137">
    <property type="entry name" value="MATE_NorM_like"/>
    <property type="match status" value="1"/>
</dbReference>
<gene>
    <name evidence="11" type="ORF">GCM10009019_13280</name>
</gene>
<organism evidence="11 12">
    <name type="scientific">Salarchaeum japonicum</name>
    <dbReference type="NCBI Taxonomy" id="555573"/>
    <lineage>
        <taxon>Archaea</taxon>
        <taxon>Methanobacteriati</taxon>
        <taxon>Methanobacteriota</taxon>
        <taxon>Stenosarchaea group</taxon>
        <taxon>Halobacteria</taxon>
        <taxon>Halobacteriales</taxon>
        <taxon>Halobacteriaceae</taxon>
    </lineage>
</organism>
<name>A0AAV3T1P5_9EURY</name>
<dbReference type="GO" id="GO:0015297">
    <property type="term" value="F:antiporter activity"/>
    <property type="evidence" value="ECO:0007669"/>
    <property type="project" value="UniProtKB-KW"/>
</dbReference>
<evidence type="ECO:0000256" key="1">
    <source>
        <dbReference type="ARBA" id="ARBA00004651"/>
    </source>
</evidence>
<evidence type="ECO:0000256" key="10">
    <source>
        <dbReference type="SAM" id="Phobius"/>
    </source>
</evidence>
<keyword evidence="5 10" id="KW-0812">Transmembrane</keyword>